<comment type="caution">
    <text evidence="8">The sequence shown here is derived from an EMBL/GenBank/DDBJ whole genome shotgun (WGS) entry which is preliminary data.</text>
</comment>
<dbReference type="GO" id="GO:0051539">
    <property type="term" value="F:4 iron, 4 sulfur cluster binding"/>
    <property type="evidence" value="ECO:0007669"/>
    <property type="project" value="UniProtKB-KW"/>
</dbReference>
<keyword evidence="2" id="KW-0004">4Fe-4S</keyword>
<dbReference type="Pfam" id="PF14697">
    <property type="entry name" value="Fer4_21"/>
    <property type="match status" value="1"/>
</dbReference>
<dbReference type="Proteomes" id="UP000178367">
    <property type="component" value="Unassembled WGS sequence"/>
</dbReference>
<dbReference type="EMBL" id="MFGB01000023">
    <property type="protein sequence ID" value="OGF25194.1"/>
    <property type="molecule type" value="Genomic_DNA"/>
</dbReference>
<evidence type="ECO:0000256" key="4">
    <source>
        <dbReference type="ARBA" id="ARBA00022737"/>
    </source>
</evidence>
<dbReference type="InterPro" id="IPR011898">
    <property type="entry name" value="PorD_KorD"/>
</dbReference>
<feature type="domain" description="4Fe-4S ferredoxin-type" evidence="7">
    <location>
        <begin position="56"/>
        <end position="85"/>
    </location>
</feature>
<keyword evidence="3" id="KW-0479">Metal-binding</keyword>
<dbReference type="InterPro" id="IPR017900">
    <property type="entry name" value="4Fe4S_Fe_S_CS"/>
</dbReference>
<dbReference type="GO" id="GO:0016625">
    <property type="term" value="F:oxidoreductase activity, acting on the aldehyde or oxo group of donors, iron-sulfur protein as acceptor"/>
    <property type="evidence" value="ECO:0007669"/>
    <property type="project" value="InterPro"/>
</dbReference>
<evidence type="ECO:0000313" key="9">
    <source>
        <dbReference type="Proteomes" id="UP000178367"/>
    </source>
</evidence>
<evidence type="ECO:0000256" key="2">
    <source>
        <dbReference type="ARBA" id="ARBA00022485"/>
    </source>
</evidence>
<keyword evidence="5" id="KW-0408">Iron</keyword>
<dbReference type="Gene3D" id="3.30.70.20">
    <property type="match status" value="2"/>
</dbReference>
<evidence type="ECO:0000256" key="3">
    <source>
        <dbReference type="ARBA" id="ARBA00022723"/>
    </source>
</evidence>
<dbReference type="PROSITE" id="PS00198">
    <property type="entry name" value="4FE4S_FER_1"/>
    <property type="match status" value="1"/>
</dbReference>
<dbReference type="InterPro" id="IPR017896">
    <property type="entry name" value="4Fe4S_Fe-S-bd"/>
</dbReference>
<keyword evidence="8" id="KW-0670">Pyruvate</keyword>
<dbReference type="STRING" id="1797994.A2227_07550"/>
<accession>A0A1F5SER3</accession>
<feature type="domain" description="4Fe-4S ferredoxin-type" evidence="7">
    <location>
        <begin position="23"/>
        <end position="52"/>
    </location>
</feature>
<dbReference type="PANTHER" id="PTHR43724:SF1">
    <property type="entry name" value="PYRUVATE SYNTHASE SUBUNIT PORD"/>
    <property type="match status" value="1"/>
</dbReference>
<organism evidence="8 9">
    <name type="scientific">Candidatus Falkowbacteria bacterium RIFOXYA2_FULL_47_19</name>
    <dbReference type="NCBI Taxonomy" id="1797994"/>
    <lineage>
        <taxon>Bacteria</taxon>
        <taxon>Candidatus Falkowiibacteriota</taxon>
    </lineage>
</organism>
<dbReference type="SUPFAM" id="SSF54862">
    <property type="entry name" value="4Fe-4S ferredoxins"/>
    <property type="match status" value="1"/>
</dbReference>
<evidence type="ECO:0000256" key="5">
    <source>
        <dbReference type="ARBA" id="ARBA00023004"/>
    </source>
</evidence>
<dbReference type="AlphaFoldDB" id="A0A1F5SER3"/>
<evidence type="ECO:0000259" key="7">
    <source>
        <dbReference type="PROSITE" id="PS51379"/>
    </source>
</evidence>
<proteinExistence type="predicted"/>
<protein>
    <submittedName>
        <fullName evidence="8">Pyruvate synthase</fullName>
    </submittedName>
</protein>
<gene>
    <name evidence="8" type="ORF">A2227_07550</name>
</gene>
<dbReference type="GO" id="GO:0046872">
    <property type="term" value="F:metal ion binding"/>
    <property type="evidence" value="ECO:0007669"/>
    <property type="project" value="UniProtKB-KW"/>
</dbReference>
<evidence type="ECO:0000256" key="1">
    <source>
        <dbReference type="ARBA" id="ARBA00001966"/>
    </source>
</evidence>
<name>A0A1F5SER3_9BACT</name>
<reference evidence="8 9" key="1">
    <citation type="journal article" date="2016" name="Nat. Commun.">
        <title>Thousands of microbial genomes shed light on interconnected biogeochemical processes in an aquifer system.</title>
        <authorList>
            <person name="Anantharaman K."/>
            <person name="Brown C.T."/>
            <person name="Hug L.A."/>
            <person name="Sharon I."/>
            <person name="Castelle C.J."/>
            <person name="Probst A.J."/>
            <person name="Thomas B.C."/>
            <person name="Singh A."/>
            <person name="Wilkins M.J."/>
            <person name="Karaoz U."/>
            <person name="Brodie E.L."/>
            <person name="Williams K.H."/>
            <person name="Hubbard S.S."/>
            <person name="Banfield J.F."/>
        </authorList>
    </citation>
    <scope>NUCLEOTIDE SEQUENCE [LARGE SCALE GENOMIC DNA]</scope>
</reference>
<evidence type="ECO:0000313" key="8">
    <source>
        <dbReference type="EMBL" id="OGF25194.1"/>
    </source>
</evidence>
<dbReference type="NCBIfam" id="TIGR02179">
    <property type="entry name" value="PorD_KorD"/>
    <property type="match status" value="1"/>
</dbReference>
<dbReference type="PROSITE" id="PS51379">
    <property type="entry name" value="4FE4S_FER_2"/>
    <property type="match status" value="2"/>
</dbReference>
<sequence length="87" mass="9441">MKIKITAAPGSTIKNKTGGWRTFIPKTDYNTCIGCGTCARVCPETAVTMDKMMAKPKPVTDYDFCKGCGICAAECPVKAIKMELEEK</sequence>
<keyword evidence="4" id="KW-0677">Repeat</keyword>
<keyword evidence="6" id="KW-0411">Iron-sulfur</keyword>
<evidence type="ECO:0000256" key="6">
    <source>
        <dbReference type="ARBA" id="ARBA00023014"/>
    </source>
</evidence>
<dbReference type="PANTHER" id="PTHR43724">
    <property type="entry name" value="PYRUVATE SYNTHASE SUBUNIT PORD"/>
    <property type="match status" value="1"/>
</dbReference>
<comment type="cofactor">
    <cofactor evidence="1">
        <name>[4Fe-4S] cluster</name>
        <dbReference type="ChEBI" id="CHEBI:49883"/>
    </cofactor>
</comment>